<dbReference type="Proteomes" id="UP001191019">
    <property type="component" value="Unassembled WGS sequence"/>
</dbReference>
<reference evidence="2 3" key="1">
    <citation type="journal article" date="2018" name="bioRxiv">
        <title>Evidence of independent acquisition and adaption of ultra-small bacteria to human hosts across the highly diverse yet reduced genomes of the phylum Saccharibacteria.</title>
        <authorList>
            <person name="McLean J.S."/>
            <person name="Bor B."/>
            <person name="To T.T."/>
            <person name="Liu Q."/>
            <person name="Kearns K.A."/>
            <person name="Solden L.M."/>
            <person name="Wrighton K.C."/>
            <person name="He X."/>
            <person name="Shi W."/>
        </authorList>
    </citation>
    <scope>NUCLEOTIDE SEQUENCE [LARGE SCALE GENOMIC DNA]</scope>
    <source>
        <strain evidence="2 3">TM7_G3_2_Rum_HOT_351B</strain>
    </source>
</reference>
<organism evidence="2 3">
    <name type="scientific">Candidatus Nanosyncoccus alces</name>
    <dbReference type="NCBI Taxonomy" id="2171997"/>
    <lineage>
        <taxon>Bacteria</taxon>
        <taxon>Candidatus Saccharimonadota</taxon>
        <taxon>Candidatus Nanosyncoccalia</taxon>
        <taxon>Candidatus Nanosyncoccales</taxon>
        <taxon>Candidatus Nanosyncoccaceae</taxon>
        <taxon>Candidatus Nanosyncoccus</taxon>
    </lineage>
</organism>
<dbReference type="Pfam" id="PF01936">
    <property type="entry name" value="NYN"/>
    <property type="match status" value="1"/>
</dbReference>
<dbReference type="PANTHER" id="PTHR35458:SF2">
    <property type="entry name" value="SLR0755 PROTEIN"/>
    <property type="match status" value="1"/>
</dbReference>
<gene>
    <name evidence="2" type="ORF">G3RUM_00304</name>
</gene>
<evidence type="ECO:0000313" key="2">
    <source>
        <dbReference type="EMBL" id="RYC74764.1"/>
    </source>
</evidence>
<dbReference type="EMBL" id="PRLM01000003">
    <property type="protein sequence ID" value="RYC74764.1"/>
    <property type="molecule type" value="Genomic_DNA"/>
</dbReference>
<name>A0ABY0FP67_9BACT</name>
<accession>A0ABY0FP67</accession>
<dbReference type="PANTHER" id="PTHR35458">
    <property type="entry name" value="SLR0755 PROTEIN"/>
    <property type="match status" value="1"/>
</dbReference>
<sequence length="167" mass="19605">MSNQAFIDGQNLYMNTKANSWTVDLVRFRIYLKERYDIEKAYYFLGAVDEDNQDLYEKIQTAGFILVFREHSQSMIGKKKGNVDTDIVFTVMSKIADKEQFDNVVLVSGDGDYYKMVKYLIEKERFAKLLAPNRHSTSSLYRPFTPKYVDFLDNTGVKKKIEYKKKK</sequence>
<evidence type="ECO:0000259" key="1">
    <source>
        <dbReference type="Pfam" id="PF01936"/>
    </source>
</evidence>
<proteinExistence type="predicted"/>
<dbReference type="Gene3D" id="3.40.50.1010">
    <property type="entry name" value="5'-nuclease"/>
    <property type="match status" value="1"/>
</dbReference>
<reference evidence="2 3" key="2">
    <citation type="journal article" date="2020" name="Cell Rep.">
        <title>Acquisition and Adaptation of Ultra-small Parasitic Reduced Genome Bacteria to Mammalian Hosts.</title>
        <authorList>
            <person name="McLean J.S."/>
            <person name="Bor B."/>
            <person name="Kerns K.A."/>
            <person name="Liu Q."/>
            <person name="To T.T."/>
            <person name="Solden L."/>
            <person name="Hendrickson E.L."/>
            <person name="Wrighton K."/>
            <person name="Shi W."/>
            <person name="He X."/>
        </authorList>
    </citation>
    <scope>NUCLEOTIDE SEQUENCE [LARGE SCALE GENOMIC DNA]</scope>
    <source>
        <strain evidence="2 3">TM7_G3_2_Rum_HOT_351B</strain>
    </source>
</reference>
<dbReference type="InterPro" id="IPR047140">
    <property type="entry name" value="LabA"/>
</dbReference>
<dbReference type="InterPro" id="IPR021139">
    <property type="entry name" value="NYN"/>
</dbReference>
<evidence type="ECO:0000313" key="3">
    <source>
        <dbReference type="Proteomes" id="UP001191019"/>
    </source>
</evidence>
<comment type="caution">
    <text evidence="2">The sequence shown here is derived from an EMBL/GenBank/DDBJ whole genome shotgun (WGS) entry which is preliminary data.</text>
</comment>
<dbReference type="RefSeq" id="WP_129734705.1">
    <property type="nucleotide sequence ID" value="NZ_PRLM01000003.1"/>
</dbReference>
<protein>
    <recommendedName>
        <fullName evidence="1">NYN domain-containing protein</fullName>
    </recommendedName>
</protein>
<keyword evidence="3" id="KW-1185">Reference proteome</keyword>
<feature type="domain" description="NYN" evidence="1">
    <location>
        <begin position="6"/>
        <end position="138"/>
    </location>
</feature>